<feature type="region of interest" description="Disordered" evidence="1">
    <location>
        <begin position="214"/>
        <end position="240"/>
    </location>
</feature>
<dbReference type="AlphaFoldDB" id="A0A4Y7JTI5"/>
<keyword evidence="3" id="KW-1185">Reference proteome</keyword>
<protein>
    <submittedName>
        <fullName evidence="2">Uncharacterized protein</fullName>
    </submittedName>
</protein>
<evidence type="ECO:0000313" key="3">
    <source>
        <dbReference type="Proteomes" id="UP000316621"/>
    </source>
</evidence>
<proteinExistence type="predicted"/>
<sequence length="265" mass="29625">MLNFPGVLVSRASADIISHEGALQEIELGTAEVETDKNLLFLSKCSRSRVKLAAGSILDLSTVSLSQYIMDEEIEADRANYQLQMMRCLREVNADNNTAGWDARKVDIFLFFQRYHLACWEIFNPNGVPGPVNGAAEGKSSVLLALYEFIVFIHDIARYNQGVLALKAMELADSFVKRLCSLTLTGLQFMERNIEDLIECMDGLSVEQQKGNLSRQQAPQQAWLQKRSKTSQTNKGMDMRGSRVAGNLMKEHCKKNIDLGTAELV</sequence>
<accession>A0A4Y7JTI5</accession>
<evidence type="ECO:0000256" key="1">
    <source>
        <dbReference type="SAM" id="MobiDB-lite"/>
    </source>
</evidence>
<reference evidence="2 3" key="1">
    <citation type="journal article" date="2018" name="Science">
        <title>The opium poppy genome and morphinan production.</title>
        <authorList>
            <person name="Guo L."/>
            <person name="Winzer T."/>
            <person name="Yang X."/>
            <person name="Li Y."/>
            <person name="Ning Z."/>
            <person name="He Z."/>
            <person name="Teodor R."/>
            <person name="Lu Y."/>
            <person name="Bowser T.A."/>
            <person name="Graham I.A."/>
            <person name="Ye K."/>
        </authorList>
    </citation>
    <scope>NUCLEOTIDE SEQUENCE [LARGE SCALE GENOMIC DNA]</scope>
    <source>
        <strain evidence="3">cv. HN1</strain>
        <tissue evidence="2">Leaves</tissue>
    </source>
</reference>
<organism evidence="2 3">
    <name type="scientific">Papaver somniferum</name>
    <name type="common">Opium poppy</name>
    <dbReference type="NCBI Taxonomy" id="3469"/>
    <lineage>
        <taxon>Eukaryota</taxon>
        <taxon>Viridiplantae</taxon>
        <taxon>Streptophyta</taxon>
        <taxon>Embryophyta</taxon>
        <taxon>Tracheophyta</taxon>
        <taxon>Spermatophyta</taxon>
        <taxon>Magnoliopsida</taxon>
        <taxon>Ranunculales</taxon>
        <taxon>Papaveraceae</taxon>
        <taxon>Papaveroideae</taxon>
        <taxon>Papaver</taxon>
    </lineage>
</organism>
<feature type="compositionally biased region" description="Polar residues" evidence="1">
    <location>
        <begin position="214"/>
        <end position="223"/>
    </location>
</feature>
<evidence type="ECO:0000313" key="2">
    <source>
        <dbReference type="EMBL" id="RZC63079.1"/>
    </source>
</evidence>
<gene>
    <name evidence="2" type="ORF">C5167_024829</name>
</gene>
<dbReference type="Gramene" id="RZC63079">
    <property type="protein sequence ID" value="RZC63079"/>
    <property type="gene ID" value="C5167_024829"/>
</dbReference>
<dbReference type="STRING" id="3469.A0A4Y7JTI5"/>
<name>A0A4Y7JTI5_PAPSO</name>
<dbReference type="EMBL" id="CM010719">
    <property type="protein sequence ID" value="RZC63079.1"/>
    <property type="molecule type" value="Genomic_DNA"/>
</dbReference>
<dbReference type="Proteomes" id="UP000316621">
    <property type="component" value="Chromosome 5"/>
</dbReference>